<evidence type="ECO:0000256" key="2">
    <source>
        <dbReference type="ARBA" id="ARBA00022723"/>
    </source>
</evidence>
<name>A0AAE3EVB2_9FLAO</name>
<dbReference type="Gene3D" id="3.40.720.10">
    <property type="entry name" value="Alkaline Phosphatase, subunit A"/>
    <property type="match status" value="1"/>
</dbReference>
<feature type="binding site" evidence="6">
    <location>
        <position position="115"/>
    </location>
    <ligand>
        <name>substrate</name>
    </ligand>
</feature>
<organism evidence="8 9">
    <name type="scientific">Cerina litoralis</name>
    <dbReference type="NCBI Taxonomy" id="2874477"/>
    <lineage>
        <taxon>Bacteria</taxon>
        <taxon>Pseudomonadati</taxon>
        <taxon>Bacteroidota</taxon>
        <taxon>Flavobacteriia</taxon>
        <taxon>Flavobacteriales</taxon>
        <taxon>Flavobacteriaceae</taxon>
        <taxon>Cerina</taxon>
    </lineage>
</organism>
<dbReference type="EMBL" id="JAIRBC010000019">
    <property type="protein sequence ID" value="MCG2461727.1"/>
    <property type="molecule type" value="Genomic_DNA"/>
</dbReference>
<evidence type="ECO:0000256" key="7">
    <source>
        <dbReference type="SAM" id="SignalP"/>
    </source>
</evidence>
<dbReference type="PANTHER" id="PTHR10151">
    <property type="entry name" value="ECTONUCLEOTIDE PYROPHOSPHATASE/PHOSPHODIESTERASE"/>
    <property type="match status" value="1"/>
</dbReference>
<evidence type="ECO:0000256" key="5">
    <source>
        <dbReference type="PIRSR" id="PIRSR031924-50"/>
    </source>
</evidence>
<evidence type="ECO:0000256" key="1">
    <source>
        <dbReference type="ARBA" id="ARBA00022553"/>
    </source>
</evidence>
<dbReference type="AlphaFoldDB" id="A0AAE3EVB2"/>
<feature type="chain" id="PRO_5042025289" evidence="7">
    <location>
        <begin position="25"/>
        <end position="560"/>
    </location>
</feature>
<evidence type="ECO:0000256" key="3">
    <source>
        <dbReference type="ARBA" id="ARBA00022729"/>
    </source>
</evidence>
<feature type="binding site" evidence="6">
    <location>
        <begin position="176"/>
        <end position="178"/>
    </location>
    <ligand>
        <name>substrate</name>
    </ligand>
</feature>
<dbReference type="Proteomes" id="UP001200642">
    <property type="component" value="Unassembled WGS sequence"/>
</dbReference>
<keyword evidence="2 4" id="KW-0479">Metal-binding</keyword>
<keyword evidence="1 5" id="KW-0597">Phosphoprotein</keyword>
<dbReference type="Gene3D" id="3.30.1360.150">
    <property type="match status" value="1"/>
</dbReference>
<accession>A0AAE3EVB2</accession>
<proteinExistence type="predicted"/>
<keyword evidence="3 7" id="KW-0732">Signal</keyword>
<evidence type="ECO:0000313" key="8">
    <source>
        <dbReference type="EMBL" id="MCG2461727.1"/>
    </source>
</evidence>
<evidence type="ECO:0000313" key="9">
    <source>
        <dbReference type="Proteomes" id="UP001200642"/>
    </source>
</evidence>
<dbReference type="GO" id="GO:0004035">
    <property type="term" value="F:alkaline phosphatase activity"/>
    <property type="evidence" value="ECO:0007669"/>
    <property type="project" value="InterPro"/>
</dbReference>
<gene>
    <name evidence="8" type="ORF">K8352_13290</name>
</gene>
<evidence type="ECO:0000256" key="4">
    <source>
        <dbReference type="PIRNR" id="PIRNR031924"/>
    </source>
</evidence>
<sequence length="560" mass="62245">MGNKSLLVLLLASLFILLPWDATAQRKEKHRSEPERASHVGTSPKLVVGIVVDQMRYDYITRFWDQFGDGGFRRLANEGYNCRNNHFNYVPTFTAPGHASVYTGTTPATHGIIGNDWYDKESGKEVYCVEDGNYRSVGTTSGAGQMSPHRLETTTITDQLRLHTNMRGKVIAISLKDRAAVLPGGHIANAAYWFQGGDEGNWISSSFYMSELPKWVRDFNAAKSVSQYKKPWNTLKNINDYVVSIPDNNKYEGLFKGENAPVFPHDLPSLWMENGQYSLLKSTPFGNSLTVDFALVALDAEKLGEDDITDFLAVSFSSTDYVGHMYGVASKEVEDTYLRLDKDLERLLDALDKKVGKGEYTLFLTADHAAVNVPQYLKDLNVVAGYMDAGNLKSKLKEFAKFTFGTDDLIRNISNFQVFLDHKVMYNLDLSPQEVEETLAKELLGYSGVYRVYTGYQMWHNGYTEGMANSVQNGFNQKRSGDVIFVMSPATLTGSRTGTSHGSPFSYDTHVPLLFYGKGIQTGNTVKRTVIPDIAPTIAALLGIEFPSGTTGVPISEVLK</sequence>
<dbReference type="PANTHER" id="PTHR10151:SF120">
    <property type="entry name" value="BIS(5'-ADENOSYL)-TRIPHOSPHATASE"/>
    <property type="match status" value="1"/>
</dbReference>
<dbReference type="CDD" id="cd16016">
    <property type="entry name" value="AP-SPAP"/>
    <property type="match status" value="1"/>
</dbReference>
<feature type="signal peptide" evidence="7">
    <location>
        <begin position="1"/>
        <end position="24"/>
    </location>
</feature>
<feature type="active site" description="Phosphothreonine intermediate" evidence="5">
    <location>
        <position position="94"/>
    </location>
</feature>
<dbReference type="InterPro" id="IPR002591">
    <property type="entry name" value="Phosphodiest/P_Trfase"/>
</dbReference>
<dbReference type="SUPFAM" id="SSF53649">
    <property type="entry name" value="Alkaline phosphatase-like"/>
    <property type="match status" value="1"/>
</dbReference>
<keyword evidence="9" id="KW-1185">Reference proteome</keyword>
<dbReference type="NCBIfam" id="NF042991">
    <property type="entry name" value="alk_phos_PafA"/>
    <property type="match status" value="1"/>
</dbReference>
<dbReference type="RefSeq" id="WP_317902870.1">
    <property type="nucleotide sequence ID" value="NZ_JAIRBC010000019.1"/>
</dbReference>
<dbReference type="InterPro" id="IPR026263">
    <property type="entry name" value="Alkaline_phosphatase_prok"/>
</dbReference>
<comment type="caution">
    <text evidence="8">The sequence shown here is derived from an EMBL/GenBank/DDBJ whole genome shotgun (WGS) entry which is preliminary data.</text>
</comment>
<dbReference type="GO" id="GO:0046872">
    <property type="term" value="F:metal ion binding"/>
    <property type="evidence" value="ECO:0007669"/>
    <property type="project" value="UniProtKB-KW"/>
</dbReference>
<dbReference type="InterPro" id="IPR017850">
    <property type="entry name" value="Alkaline_phosphatase_core_sf"/>
</dbReference>
<protein>
    <submittedName>
        <fullName evidence="8">Alkaline phosphatase family protein</fullName>
    </submittedName>
</protein>
<dbReference type="Pfam" id="PF01663">
    <property type="entry name" value="Phosphodiest"/>
    <property type="match status" value="1"/>
</dbReference>
<reference evidence="8" key="1">
    <citation type="submission" date="2023-02" db="EMBL/GenBank/DDBJ databases">
        <title>Genome of Flavobacteriaceae gen. nov. sp. strain F89.</title>
        <authorList>
            <person name="Wang Y."/>
        </authorList>
    </citation>
    <scope>NUCLEOTIDE SEQUENCE</scope>
    <source>
        <strain evidence="8">F89</strain>
    </source>
</reference>
<evidence type="ECO:0000256" key="6">
    <source>
        <dbReference type="PIRSR" id="PIRSR031924-51"/>
    </source>
</evidence>
<dbReference type="PIRSF" id="PIRSF031924">
    <property type="entry name" value="Pi-irrepressible_AP"/>
    <property type="match status" value="1"/>
</dbReference>